<evidence type="ECO:0000313" key="1">
    <source>
        <dbReference type="EMBL" id="CAG8794126.1"/>
    </source>
</evidence>
<reference evidence="1" key="1">
    <citation type="submission" date="2021-06" db="EMBL/GenBank/DDBJ databases">
        <authorList>
            <person name="Kallberg Y."/>
            <person name="Tangrot J."/>
            <person name="Rosling A."/>
        </authorList>
    </citation>
    <scope>NUCLEOTIDE SEQUENCE</scope>
    <source>
        <strain evidence="1">IN212</strain>
    </source>
</reference>
<feature type="non-terminal residue" evidence="1">
    <location>
        <position position="1"/>
    </location>
</feature>
<protein>
    <submittedName>
        <fullName evidence="1">9462_t:CDS:1</fullName>
    </submittedName>
</protein>
<organism evidence="1 2">
    <name type="scientific">Racocetra fulgida</name>
    <dbReference type="NCBI Taxonomy" id="60492"/>
    <lineage>
        <taxon>Eukaryota</taxon>
        <taxon>Fungi</taxon>
        <taxon>Fungi incertae sedis</taxon>
        <taxon>Mucoromycota</taxon>
        <taxon>Glomeromycotina</taxon>
        <taxon>Glomeromycetes</taxon>
        <taxon>Diversisporales</taxon>
        <taxon>Gigasporaceae</taxon>
        <taxon>Racocetra</taxon>
    </lineage>
</organism>
<dbReference type="AlphaFoldDB" id="A0A9N9P676"/>
<feature type="non-terminal residue" evidence="1">
    <location>
        <position position="43"/>
    </location>
</feature>
<sequence length="43" mass="4600">IDKNINYISNKKHTRSPSKVLITVGKRSPIAEGVFGTSTAAIS</sequence>
<keyword evidence="2" id="KW-1185">Reference proteome</keyword>
<accession>A0A9N9P676</accession>
<gene>
    <name evidence="1" type="ORF">RFULGI_LOCUS17040</name>
</gene>
<evidence type="ECO:0000313" key="2">
    <source>
        <dbReference type="Proteomes" id="UP000789396"/>
    </source>
</evidence>
<name>A0A9N9P676_9GLOM</name>
<dbReference type="EMBL" id="CAJVPZ010064285">
    <property type="protein sequence ID" value="CAG8794126.1"/>
    <property type="molecule type" value="Genomic_DNA"/>
</dbReference>
<comment type="caution">
    <text evidence="1">The sequence shown here is derived from an EMBL/GenBank/DDBJ whole genome shotgun (WGS) entry which is preliminary data.</text>
</comment>
<dbReference type="Proteomes" id="UP000789396">
    <property type="component" value="Unassembled WGS sequence"/>
</dbReference>
<proteinExistence type="predicted"/>